<dbReference type="GO" id="GO:0006302">
    <property type="term" value="P:double-strand break repair"/>
    <property type="evidence" value="ECO:0007669"/>
    <property type="project" value="TreeGrafter"/>
</dbReference>
<comment type="similarity">
    <text evidence="1 7">Belongs to the RecO family.</text>
</comment>
<evidence type="ECO:0000256" key="5">
    <source>
        <dbReference type="ARBA" id="ARBA00023204"/>
    </source>
</evidence>
<reference evidence="9" key="1">
    <citation type="submission" date="2020-08" db="EMBL/GenBank/DDBJ databases">
        <title>Genome public.</title>
        <authorList>
            <person name="Liu C."/>
            <person name="Sun Q."/>
        </authorList>
    </citation>
    <scope>NUCLEOTIDE SEQUENCE</scope>
    <source>
        <strain evidence="9">BX1005</strain>
    </source>
</reference>
<keyword evidence="10" id="KW-1185">Reference proteome</keyword>
<accession>A0A923LRN8</accession>
<dbReference type="GO" id="GO:0006310">
    <property type="term" value="P:DNA recombination"/>
    <property type="evidence" value="ECO:0007669"/>
    <property type="project" value="UniProtKB-UniRule"/>
</dbReference>
<evidence type="ECO:0000259" key="8">
    <source>
        <dbReference type="Pfam" id="PF11967"/>
    </source>
</evidence>
<dbReference type="PANTHER" id="PTHR33991:SF1">
    <property type="entry name" value="DNA REPAIR PROTEIN RECO"/>
    <property type="match status" value="1"/>
</dbReference>
<keyword evidence="5 7" id="KW-0234">DNA repair</keyword>
<comment type="caution">
    <text evidence="9">The sequence shown here is derived from an EMBL/GenBank/DDBJ whole genome shotgun (WGS) entry which is preliminary data.</text>
</comment>
<dbReference type="InterPro" id="IPR037278">
    <property type="entry name" value="ARFGAP/RecO"/>
</dbReference>
<dbReference type="SUPFAM" id="SSF50249">
    <property type="entry name" value="Nucleic acid-binding proteins"/>
    <property type="match status" value="1"/>
</dbReference>
<evidence type="ECO:0000313" key="9">
    <source>
        <dbReference type="EMBL" id="MBC5714646.1"/>
    </source>
</evidence>
<dbReference type="Pfam" id="PF02565">
    <property type="entry name" value="RecO_C"/>
    <property type="match status" value="1"/>
</dbReference>
<evidence type="ECO:0000256" key="6">
    <source>
        <dbReference type="ARBA" id="ARBA00033409"/>
    </source>
</evidence>
<dbReference type="Gene3D" id="6.20.220.20">
    <property type="entry name" value="Recombination protein O, zinc-binding domain"/>
    <property type="match status" value="1"/>
</dbReference>
<name>A0A923LRN8_9FIRM</name>
<dbReference type="InterPro" id="IPR022572">
    <property type="entry name" value="DNA_rep/recomb_RecO_N"/>
</dbReference>
<evidence type="ECO:0000256" key="2">
    <source>
        <dbReference type="ARBA" id="ARBA00021310"/>
    </source>
</evidence>
<dbReference type="SUPFAM" id="SSF57863">
    <property type="entry name" value="ArfGap/RecO-like zinc finger"/>
    <property type="match status" value="1"/>
</dbReference>
<evidence type="ECO:0000313" key="10">
    <source>
        <dbReference type="Proteomes" id="UP000606720"/>
    </source>
</evidence>
<dbReference type="InterPro" id="IPR012340">
    <property type="entry name" value="NA-bd_OB-fold"/>
</dbReference>
<organism evidence="9 10">
    <name type="scientific">Roseburia zhanii</name>
    <dbReference type="NCBI Taxonomy" id="2763064"/>
    <lineage>
        <taxon>Bacteria</taxon>
        <taxon>Bacillati</taxon>
        <taxon>Bacillota</taxon>
        <taxon>Clostridia</taxon>
        <taxon>Lachnospirales</taxon>
        <taxon>Lachnospiraceae</taxon>
        <taxon>Roseburia</taxon>
    </lineage>
</organism>
<dbReference type="NCBIfam" id="TIGR00613">
    <property type="entry name" value="reco"/>
    <property type="match status" value="1"/>
</dbReference>
<dbReference type="GO" id="GO:0043590">
    <property type="term" value="C:bacterial nucleoid"/>
    <property type="evidence" value="ECO:0007669"/>
    <property type="project" value="TreeGrafter"/>
</dbReference>
<evidence type="ECO:0000256" key="4">
    <source>
        <dbReference type="ARBA" id="ARBA00023172"/>
    </source>
</evidence>
<comment type="function">
    <text evidence="7">Involved in DNA repair and RecF pathway recombination.</text>
</comment>
<proteinExistence type="inferred from homology"/>
<feature type="domain" description="DNA replication/recombination mediator RecO N-terminal" evidence="8">
    <location>
        <begin position="7"/>
        <end position="80"/>
    </location>
</feature>
<dbReference type="Proteomes" id="UP000606720">
    <property type="component" value="Unassembled WGS sequence"/>
</dbReference>
<evidence type="ECO:0000256" key="3">
    <source>
        <dbReference type="ARBA" id="ARBA00022763"/>
    </source>
</evidence>
<dbReference type="Gene3D" id="1.20.1440.120">
    <property type="entry name" value="Recombination protein O, C-terminal domain"/>
    <property type="match status" value="1"/>
</dbReference>
<dbReference type="HAMAP" id="MF_00201">
    <property type="entry name" value="RecO"/>
    <property type="match status" value="1"/>
</dbReference>
<dbReference type="Pfam" id="PF11967">
    <property type="entry name" value="RecO_N"/>
    <property type="match status" value="1"/>
</dbReference>
<dbReference type="PANTHER" id="PTHR33991">
    <property type="entry name" value="DNA REPAIR PROTEIN RECO"/>
    <property type="match status" value="1"/>
</dbReference>
<dbReference type="EMBL" id="JACOPH010000008">
    <property type="protein sequence ID" value="MBC5714646.1"/>
    <property type="molecule type" value="Genomic_DNA"/>
</dbReference>
<gene>
    <name evidence="7 9" type="primary">recO</name>
    <name evidence="9" type="ORF">H8S17_10555</name>
</gene>
<dbReference type="InterPro" id="IPR003717">
    <property type="entry name" value="RecO"/>
</dbReference>
<sequence length="247" mass="28588">MGQNVVLTGIVLNVMPIGEYDKRVTILTKERGKITAFARGARRPTSQLLAATSPFSFGEFEFFEGRSTYNLAKASISDYFRELSNDPETACYGFYFLEIADYYAQENNDERELLKLLYQTLRALEKPALKNRLVRRIYELRVLLIEGEYPNLFSCQNCNRKTDLHWFSGRQHGMLCDNCKMETDAIYVDDSTLYTMQYIVSAELRKLYTFMVSEEVLDRLEMVLNRCFAAQTSHQFQSLDILKTIAG</sequence>
<dbReference type="Gene3D" id="2.40.50.140">
    <property type="entry name" value="Nucleic acid-binding proteins"/>
    <property type="match status" value="1"/>
</dbReference>
<protein>
    <recommendedName>
        <fullName evidence="2 7">DNA repair protein RecO</fullName>
    </recommendedName>
    <alternativeName>
        <fullName evidence="6 7">Recombination protein O</fullName>
    </alternativeName>
</protein>
<dbReference type="AlphaFoldDB" id="A0A923LRN8"/>
<dbReference type="RefSeq" id="WP_186867290.1">
    <property type="nucleotide sequence ID" value="NZ_JACOPH010000008.1"/>
</dbReference>
<dbReference type="InterPro" id="IPR042242">
    <property type="entry name" value="RecO_C"/>
</dbReference>
<evidence type="ECO:0000256" key="1">
    <source>
        <dbReference type="ARBA" id="ARBA00007452"/>
    </source>
</evidence>
<keyword evidence="4 7" id="KW-0233">DNA recombination</keyword>
<evidence type="ECO:0000256" key="7">
    <source>
        <dbReference type="HAMAP-Rule" id="MF_00201"/>
    </source>
</evidence>
<keyword evidence="3 7" id="KW-0227">DNA damage</keyword>